<proteinExistence type="predicted"/>
<protein>
    <submittedName>
        <fullName evidence="1">Uncharacterized protein</fullName>
    </submittedName>
</protein>
<dbReference type="EMBL" id="JAJAGQ010000002">
    <property type="protein sequence ID" value="KAJ8569797.1"/>
    <property type="molecule type" value="Genomic_DNA"/>
</dbReference>
<accession>A0A9Q1MVN5</accession>
<reference evidence="2" key="1">
    <citation type="journal article" date="2023" name="Proc. Natl. Acad. Sci. U.S.A.">
        <title>Genomic and structural basis for evolution of tropane alkaloid biosynthesis.</title>
        <authorList>
            <person name="Wanga Y.-J."/>
            <person name="Taina T."/>
            <person name="Yua J.-Y."/>
            <person name="Lia J."/>
            <person name="Xua B."/>
            <person name="Chenc J."/>
            <person name="D'Auriad J.C."/>
            <person name="Huanga J.-P."/>
            <person name="Huanga S.-X."/>
        </authorList>
    </citation>
    <scope>NUCLEOTIDE SEQUENCE [LARGE SCALE GENOMIC DNA]</scope>
    <source>
        <strain evidence="2">cv. KIB-2019</strain>
    </source>
</reference>
<evidence type="ECO:0000313" key="1">
    <source>
        <dbReference type="EMBL" id="KAJ8569797.1"/>
    </source>
</evidence>
<dbReference type="AlphaFoldDB" id="A0A9Q1MVN5"/>
<dbReference type="Proteomes" id="UP001152561">
    <property type="component" value="Unassembled WGS sequence"/>
</dbReference>
<comment type="caution">
    <text evidence="1">The sequence shown here is derived from an EMBL/GenBank/DDBJ whole genome shotgun (WGS) entry which is preliminary data.</text>
</comment>
<organism evidence="1 2">
    <name type="scientific">Anisodus acutangulus</name>
    <dbReference type="NCBI Taxonomy" id="402998"/>
    <lineage>
        <taxon>Eukaryota</taxon>
        <taxon>Viridiplantae</taxon>
        <taxon>Streptophyta</taxon>
        <taxon>Embryophyta</taxon>
        <taxon>Tracheophyta</taxon>
        <taxon>Spermatophyta</taxon>
        <taxon>Magnoliopsida</taxon>
        <taxon>eudicotyledons</taxon>
        <taxon>Gunneridae</taxon>
        <taxon>Pentapetalae</taxon>
        <taxon>asterids</taxon>
        <taxon>lamiids</taxon>
        <taxon>Solanales</taxon>
        <taxon>Solanaceae</taxon>
        <taxon>Solanoideae</taxon>
        <taxon>Hyoscyameae</taxon>
        <taxon>Anisodus</taxon>
    </lineage>
</organism>
<keyword evidence="2" id="KW-1185">Reference proteome</keyword>
<evidence type="ECO:0000313" key="2">
    <source>
        <dbReference type="Proteomes" id="UP001152561"/>
    </source>
</evidence>
<name>A0A9Q1MVN5_9SOLA</name>
<sequence>MDKETCNHCGRGSSVIVNKLTSIKDELVFIRKLLEKKPRKRSNVFILQLGPVGIGSGRHCNLSMLRRPKVMLIFVTFKLFLANSSHVYNDDGPSSILPDQVDDVSCKTLPSEVVDSTVDSEDRAPDGRIIDVLAQIHGEDDVEEFGDAAQNGYETANKEVV</sequence>
<gene>
    <name evidence="1" type="ORF">K7X08_006374</name>
</gene>